<dbReference type="GO" id="GO:0034164">
    <property type="term" value="P:negative regulation of toll-like receptor 9 signaling pathway"/>
    <property type="evidence" value="ECO:0007669"/>
    <property type="project" value="TreeGrafter"/>
</dbReference>
<feature type="transmembrane region" description="Helical" evidence="1">
    <location>
        <begin position="457"/>
        <end position="479"/>
    </location>
</feature>
<proteinExistence type="predicted"/>
<protein>
    <recommendedName>
        <fullName evidence="3">C2 domain-containing protein</fullName>
    </recommendedName>
</protein>
<dbReference type="InterPro" id="IPR037847">
    <property type="entry name" value="GRAMDC4"/>
</dbReference>
<dbReference type="PANTHER" id="PTHR37402:SF1">
    <property type="entry name" value="GRAM DOMAIN-CONTAINING PROTEIN 4"/>
    <property type="match status" value="1"/>
</dbReference>
<keyword evidence="1" id="KW-0812">Transmembrane</keyword>
<organism evidence="2">
    <name type="scientific">Pseudictyota dubia</name>
    <dbReference type="NCBI Taxonomy" id="2749911"/>
    <lineage>
        <taxon>Eukaryota</taxon>
        <taxon>Sar</taxon>
        <taxon>Stramenopiles</taxon>
        <taxon>Ochrophyta</taxon>
        <taxon>Bacillariophyta</taxon>
        <taxon>Mediophyceae</taxon>
        <taxon>Biddulphiophycidae</taxon>
        <taxon>Eupodiscales</taxon>
        <taxon>Odontellaceae</taxon>
        <taxon>Pseudictyota</taxon>
    </lineage>
</organism>
<dbReference type="EMBL" id="HBED01049144">
    <property type="protein sequence ID" value="CAD8326347.1"/>
    <property type="molecule type" value="Transcribed_RNA"/>
</dbReference>
<gene>
    <name evidence="2" type="ORF">TDUB1175_LOCUS24767</name>
</gene>
<dbReference type="InterPro" id="IPR035892">
    <property type="entry name" value="C2_domain_sf"/>
</dbReference>
<evidence type="ECO:0000256" key="1">
    <source>
        <dbReference type="SAM" id="Phobius"/>
    </source>
</evidence>
<dbReference type="SUPFAM" id="SSF49562">
    <property type="entry name" value="C2 domain (Calcium/lipid-binding domain, CaLB)"/>
    <property type="match status" value="1"/>
</dbReference>
<evidence type="ECO:0008006" key="3">
    <source>
        <dbReference type="Google" id="ProtNLM"/>
    </source>
</evidence>
<sequence length="696" mass="77941">MSLICGPDPTACPARPDDSFDVDLIQVHIARIGALVEDVKNAVENYNYLVSWKDPAMTSLSLIIFVLSCIHFDTEYCGSLPVLLLLLYMIYLAKVRRQGDFKQRWIRKEKDARIAAEEKMAVSYSVHRPVGCLEVSVLGGKNLYSRELGIPGSLFACVLWDPVKFVDEKTRKSIIKTDQLTRGYHEIGTTSSGGLTANPVWTEMNESDETKRLKQLLPNTDFWAPANDSEGHNELRFPILQPLLGNKTAGDFSLSPGSIIIQVRFHDVLNRLPVFDDLLGEVIVPLSRLVKEGSVEGWFRLREHGLFESSIAPTLDEGIQFYPALEWGKVDPVGSKPSDEVTEPGGENFVKNNLDTAAIEGYPEVNIRIKFQVPDLHSETSEEEKEASIVIAEEMIRSAVDTQDSKLGLIGSSISTFNTVRGIGGNVQFVQNQLGTVLDTLEQARNIFNFADPRKSALVFFGLGVIWLVLAVIPTRLLVLAGGLGQYAATFYSTFIESPNRRDAGSDISAPMHDDDEPRKPSPFATRLANFFTSLPTDEDLRRTYFWEARRVGEMERQKLAATKRKSRLRKLWRAQWFGTLEVKEQLMHANAAGRRWVWETAFALIQGHRFVWWRSEKHFDDGEAPMGNIFFAGHAGLAGLSPLDLRELTPEEIPLVICIFGRGMEGQQKITLLASSRQIKDALEDAVINVSEKND</sequence>
<dbReference type="CDD" id="cd00030">
    <property type="entry name" value="C2"/>
    <property type="match status" value="1"/>
</dbReference>
<keyword evidence="1" id="KW-0472">Membrane</keyword>
<dbReference type="AlphaFoldDB" id="A0A7R9ZHB4"/>
<accession>A0A7R9ZHB4</accession>
<dbReference type="PANTHER" id="PTHR37402">
    <property type="entry name" value="GRAM DOMAIN-CONTAINING PROTEIN 4"/>
    <property type="match status" value="1"/>
</dbReference>
<keyword evidence="1" id="KW-1133">Transmembrane helix</keyword>
<evidence type="ECO:0000313" key="2">
    <source>
        <dbReference type="EMBL" id="CAD8326347.1"/>
    </source>
</evidence>
<name>A0A7R9ZHB4_9STRA</name>
<dbReference type="Gene3D" id="2.60.40.150">
    <property type="entry name" value="C2 domain"/>
    <property type="match status" value="1"/>
</dbReference>
<reference evidence="2" key="1">
    <citation type="submission" date="2021-01" db="EMBL/GenBank/DDBJ databases">
        <authorList>
            <person name="Corre E."/>
            <person name="Pelletier E."/>
            <person name="Niang G."/>
            <person name="Scheremetjew M."/>
            <person name="Finn R."/>
            <person name="Kale V."/>
            <person name="Holt S."/>
            <person name="Cochrane G."/>
            <person name="Meng A."/>
            <person name="Brown T."/>
            <person name="Cohen L."/>
        </authorList>
    </citation>
    <scope>NUCLEOTIDE SEQUENCE</scope>
    <source>
        <strain evidence="2">CCMP147</strain>
    </source>
</reference>